<organism evidence="1 2">
    <name type="scientific">Parablautia intestinalis</name>
    <dbReference type="NCBI Taxonomy" id="2320100"/>
    <lineage>
        <taxon>Bacteria</taxon>
        <taxon>Bacillati</taxon>
        <taxon>Bacillota</taxon>
        <taxon>Clostridia</taxon>
        <taxon>Lachnospirales</taxon>
        <taxon>Lachnospiraceae</taxon>
        <taxon>Parablautia</taxon>
    </lineage>
</organism>
<sequence>MDQTTHNVRRANWLTIITQCQERAEGISVKQWLSDNGVKEKAYYYWLRKFRKEAYAQMQSPGSKENPGNEIAFTEILIPAKTAQSCISPRVESYESPVAVIQYNSVSIGISNEISDSLLSRILREVSHA</sequence>
<keyword evidence="2" id="KW-1185">Reference proteome</keyword>
<dbReference type="AlphaFoldDB" id="A0A3A9AYW2"/>
<gene>
    <name evidence="1" type="ORF">D7V94_06765</name>
</gene>
<dbReference type="Proteomes" id="UP000280696">
    <property type="component" value="Unassembled WGS sequence"/>
</dbReference>
<comment type="caution">
    <text evidence="1">The sequence shown here is derived from an EMBL/GenBank/DDBJ whole genome shotgun (WGS) entry which is preliminary data.</text>
</comment>
<dbReference type="OrthoDB" id="9808061at2"/>
<evidence type="ECO:0008006" key="3">
    <source>
        <dbReference type="Google" id="ProtNLM"/>
    </source>
</evidence>
<dbReference type="EMBL" id="RAYQ01000005">
    <property type="protein sequence ID" value="RKI92376.1"/>
    <property type="molecule type" value="Genomic_DNA"/>
</dbReference>
<proteinExistence type="predicted"/>
<reference evidence="1 2" key="1">
    <citation type="submission" date="2018-09" db="EMBL/GenBank/DDBJ databases">
        <title>Murine metabolic-syndrome-specific gut microbial biobank.</title>
        <authorList>
            <person name="Liu C."/>
        </authorList>
    </citation>
    <scope>NUCLEOTIDE SEQUENCE [LARGE SCALE GENOMIC DNA]</scope>
    <source>
        <strain evidence="1 2">0.1xD8-82</strain>
    </source>
</reference>
<evidence type="ECO:0000313" key="2">
    <source>
        <dbReference type="Proteomes" id="UP000280696"/>
    </source>
</evidence>
<evidence type="ECO:0000313" key="1">
    <source>
        <dbReference type="EMBL" id="RKI92376.1"/>
    </source>
</evidence>
<dbReference type="RefSeq" id="WP_120468096.1">
    <property type="nucleotide sequence ID" value="NZ_RAYQ01000005.1"/>
</dbReference>
<protein>
    <recommendedName>
        <fullName evidence="3">IS66 family insertion sequence element accessory protein TnpB</fullName>
    </recommendedName>
</protein>
<name>A0A3A9AYW2_9FIRM</name>
<accession>A0A3A9AYW2</accession>